<gene>
    <name evidence="1" type="primary">paaI</name>
    <name evidence="1" type="ORF">GCM10011402_33240</name>
</gene>
<dbReference type="InterPro" id="IPR009078">
    <property type="entry name" value="Ferritin-like_SF"/>
</dbReference>
<evidence type="ECO:0000313" key="1">
    <source>
        <dbReference type="EMBL" id="GGF77964.1"/>
    </source>
</evidence>
<sequence length="287" mass="31037">MPSLPDMTTPNLTALASQALADSGHVAVPAPDAGQPEFVEFLQRLGDNCLILGHRVSEWCGHAPALEEDIALANQALDLIGQCQLWLGLAGEVEGRGRDADALAYLRDAGAFRNLLLVELPNGDFGVTLMRQFLFDAFHIELLRALKASADSRVADIAAKAEKEVAYHLERSADLVIRLGDGSDESRRRMQAALTKLWSYTGEMFVDDAVDQAMSDAGIAPLPSSLKAAWDKTVAAVLDEATLAAPAEAWQHGVRNPGGKKGVHTEHLGYILAEMQFLQRAYPGARW</sequence>
<dbReference type="InterPro" id="IPR011882">
    <property type="entry name" value="PaaC"/>
</dbReference>
<dbReference type="PANTHER" id="PTHR30458:SF0">
    <property type="entry name" value="1,2-PHENYLACETYL-COA EPOXIDASE, SUBUNIT C"/>
    <property type="match status" value="1"/>
</dbReference>
<dbReference type="PANTHER" id="PTHR30458">
    <property type="entry name" value="PHENYLACETIC ACID DEGRADATION PROTEIN PAA"/>
    <property type="match status" value="1"/>
</dbReference>
<dbReference type="RefSeq" id="WP_188716588.1">
    <property type="nucleotide sequence ID" value="NZ_BMIV01000018.1"/>
</dbReference>
<dbReference type="EMBL" id="BMIV01000018">
    <property type="protein sequence ID" value="GGF77964.1"/>
    <property type="molecule type" value="Genomic_DNA"/>
</dbReference>
<proteinExistence type="predicted"/>
<dbReference type="Proteomes" id="UP000640509">
    <property type="component" value="Unassembled WGS sequence"/>
</dbReference>
<dbReference type="InterPro" id="IPR012347">
    <property type="entry name" value="Ferritin-like"/>
</dbReference>
<organism evidence="1 2">
    <name type="scientific">Paracoccus acridae</name>
    <dbReference type="NCBI Taxonomy" id="1795310"/>
    <lineage>
        <taxon>Bacteria</taxon>
        <taxon>Pseudomonadati</taxon>
        <taxon>Pseudomonadota</taxon>
        <taxon>Alphaproteobacteria</taxon>
        <taxon>Rhodobacterales</taxon>
        <taxon>Paracoccaceae</taxon>
        <taxon>Paracoccus</taxon>
    </lineage>
</organism>
<dbReference type="Pfam" id="PF05138">
    <property type="entry name" value="PaaA_PaaC"/>
    <property type="match status" value="1"/>
</dbReference>
<name>A0ABQ1VN69_9RHOB</name>
<dbReference type="InterPro" id="IPR007814">
    <property type="entry name" value="PaaA_PaaC"/>
</dbReference>
<reference evidence="2" key="1">
    <citation type="journal article" date="2019" name="Int. J. Syst. Evol. Microbiol.">
        <title>The Global Catalogue of Microorganisms (GCM) 10K type strain sequencing project: providing services to taxonomists for standard genome sequencing and annotation.</title>
        <authorList>
            <consortium name="The Broad Institute Genomics Platform"/>
            <consortium name="The Broad Institute Genome Sequencing Center for Infectious Disease"/>
            <person name="Wu L."/>
            <person name="Ma J."/>
        </authorList>
    </citation>
    <scope>NUCLEOTIDE SEQUENCE [LARGE SCALE GENOMIC DNA]</scope>
    <source>
        <strain evidence="2">CGMCC 1.15419</strain>
    </source>
</reference>
<dbReference type="NCBIfam" id="TIGR02158">
    <property type="entry name" value="PA_CoA_Oxy3"/>
    <property type="match status" value="1"/>
</dbReference>
<dbReference type="Gene3D" id="1.20.1260.10">
    <property type="match status" value="1"/>
</dbReference>
<comment type="caution">
    <text evidence="1">The sequence shown here is derived from an EMBL/GenBank/DDBJ whole genome shotgun (WGS) entry which is preliminary data.</text>
</comment>
<keyword evidence="2" id="KW-1185">Reference proteome</keyword>
<dbReference type="PIRSF" id="PIRSF037834">
    <property type="entry name" value="PA_CoA_Oase3"/>
    <property type="match status" value="1"/>
</dbReference>
<accession>A0ABQ1VN69</accession>
<dbReference type="InterPro" id="IPR052703">
    <property type="entry name" value="Aromatic_CoA_ox/epox"/>
</dbReference>
<evidence type="ECO:0000313" key="2">
    <source>
        <dbReference type="Proteomes" id="UP000640509"/>
    </source>
</evidence>
<dbReference type="SUPFAM" id="SSF47240">
    <property type="entry name" value="Ferritin-like"/>
    <property type="match status" value="1"/>
</dbReference>
<protein>
    <submittedName>
        <fullName evidence="1">Phenylacetic acid degradation protein</fullName>
    </submittedName>
</protein>